<evidence type="ECO:0000256" key="2">
    <source>
        <dbReference type="SAM" id="MobiDB-lite"/>
    </source>
</evidence>
<keyword evidence="1" id="KW-0456">Lyase</keyword>
<feature type="compositionally biased region" description="Basic residues" evidence="2">
    <location>
        <begin position="267"/>
        <end position="277"/>
    </location>
</feature>
<comment type="caution">
    <text evidence="4">The sequence shown here is derived from an EMBL/GenBank/DDBJ whole genome shotgun (WGS) entry which is preliminary data.</text>
</comment>
<dbReference type="PRINTS" id="PR00145">
    <property type="entry name" value="ARGSUCLYASE"/>
</dbReference>
<dbReference type="PRINTS" id="PR00149">
    <property type="entry name" value="FUMRATELYASE"/>
</dbReference>
<evidence type="ECO:0000259" key="3">
    <source>
        <dbReference type="Pfam" id="PF00206"/>
    </source>
</evidence>
<dbReference type="InterPro" id="IPR020557">
    <property type="entry name" value="Fumarate_lyase_CS"/>
</dbReference>
<protein>
    <recommendedName>
        <fullName evidence="3">Fumarate lyase N-terminal domain-containing protein</fullName>
    </recommendedName>
</protein>
<feature type="non-terminal residue" evidence="4">
    <location>
        <position position="277"/>
    </location>
</feature>
<gene>
    <name evidence="4" type="ORF">S01H4_48205</name>
</gene>
<feature type="non-terminal residue" evidence="4">
    <location>
        <position position="1"/>
    </location>
</feature>
<dbReference type="Pfam" id="PF00206">
    <property type="entry name" value="Lyase_1"/>
    <property type="match status" value="1"/>
</dbReference>
<dbReference type="InterPro" id="IPR024083">
    <property type="entry name" value="Fumarase/histidase_N"/>
</dbReference>
<dbReference type="AlphaFoldDB" id="X1B4J1"/>
<dbReference type="GO" id="GO:0044208">
    <property type="term" value="P:'de novo' AMP biosynthetic process"/>
    <property type="evidence" value="ECO:0007669"/>
    <property type="project" value="TreeGrafter"/>
</dbReference>
<dbReference type="PANTHER" id="PTHR43172:SF1">
    <property type="entry name" value="ADENYLOSUCCINATE LYASE"/>
    <property type="match status" value="1"/>
</dbReference>
<dbReference type="EMBL" id="BART01027147">
    <property type="protein sequence ID" value="GAG90639.1"/>
    <property type="molecule type" value="Genomic_DNA"/>
</dbReference>
<dbReference type="PROSITE" id="PS00163">
    <property type="entry name" value="FUMARATE_LYASES"/>
    <property type="match status" value="1"/>
</dbReference>
<dbReference type="PANTHER" id="PTHR43172">
    <property type="entry name" value="ADENYLOSUCCINATE LYASE"/>
    <property type="match status" value="1"/>
</dbReference>
<dbReference type="Gene3D" id="1.20.200.10">
    <property type="entry name" value="Fumarase/aspartase (Central domain)"/>
    <property type="match status" value="1"/>
</dbReference>
<feature type="domain" description="Fumarate lyase N-terminal" evidence="3">
    <location>
        <begin position="10"/>
        <end position="276"/>
    </location>
</feature>
<accession>X1B4J1</accession>
<reference evidence="4" key="1">
    <citation type="journal article" date="2014" name="Front. Microbiol.">
        <title>High frequency of phylogenetically diverse reductive dehalogenase-homologous genes in deep subseafloor sedimentary metagenomes.</title>
        <authorList>
            <person name="Kawai M."/>
            <person name="Futagami T."/>
            <person name="Toyoda A."/>
            <person name="Takaki Y."/>
            <person name="Nishi S."/>
            <person name="Hori S."/>
            <person name="Arai W."/>
            <person name="Tsubouchi T."/>
            <person name="Morono Y."/>
            <person name="Uchiyama I."/>
            <person name="Ito T."/>
            <person name="Fujiyama A."/>
            <person name="Inagaki F."/>
            <person name="Takami H."/>
        </authorList>
    </citation>
    <scope>NUCLEOTIDE SEQUENCE</scope>
    <source>
        <strain evidence="4">Expedition CK06-06</strain>
    </source>
</reference>
<proteinExistence type="predicted"/>
<feature type="region of interest" description="Disordered" evidence="2">
    <location>
        <begin position="256"/>
        <end position="277"/>
    </location>
</feature>
<dbReference type="SUPFAM" id="SSF48557">
    <property type="entry name" value="L-aspartase-like"/>
    <property type="match status" value="1"/>
</dbReference>
<evidence type="ECO:0000256" key="1">
    <source>
        <dbReference type="ARBA" id="ARBA00023239"/>
    </source>
</evidence>
<dbReference type="InterPro" id="IPR000362">
    <property type="entry name" value="Fumarate_lyase_fam"/>
</dbReference>
<dbReference type="Gene3D" id="1.10.275.10">
    <property type="entry name" value="Fumarase/aspartase (N-terminal domain)"/>
    <property type="match status" value="1"/>
</dbReference>
<dbReference type="InterPro" id="IPR008948">
    <property type="entry name" value="L-Aspartase-like"/>
</dbReference>
<dbReference type="GO" id="GO:0005829">
    <property type="term" value="C:cytosol"/>
    <property type="evidence" value="ECO:0007669"/>
    <property type="project" value="TreeGrafter"/>
</dbReference>
<dbReference type="CDD" id="cd01595">
    <property type="entry name" value="Adenylsuccinate_lyase_like"/>
    <property type="match status" value="1"/>
</dbReference>
<organism evidence="4">
    <name type="scientific">marine sediment metagenome</name>
    <dbReference type="NCBI Taxonomy" id="412755"/>
    <lineage>
        <taxon>unclassified sequences</taxon>
        <taxon>metagenomes</taxon>
        <taxon>ecological metagenomes</taxon>
    </lineage>
</organism>
<dbReference type="InterPro" id="IPR022761">
    <property type="entry name" value="Fumarate_lyase_N"/>
</dbReference>
<evidence type="ECO:0000313" key="4">
    <source>
        <dbReference type="EMBL" id="GAG90639.1"/>
    </source>
</evidence>
<sequence>RYRTEIARLFTEDKKLRNWMLVEAILAKVHASLGTIPKEAAEEIDRARKNVKIERVKEIDKEIHHDLMAMVKALAEQCEGDAGRYIHLGATSYDIEDTASALQLREALKYIETSLKKLLMELVKVIEEKKGLVCVGRTHGQHAIPTTYGMRFGVWAYEIDRHLERMSEILKRISFGKMSGAVGTMASFGEKGIELQNMVMKELNLNPVLIANQIVQRDRQAEVILLTALVGQTLAKIARENRILQRNEIAEMFEPFKKNQVGSSTMPHKRNPHKSER</sequence>
<dbReference type="GO" id="GO:0070626">
    <property type="term" value="F:(S)-2-(5-amino-1-(5-phospho-D-ribosyl)imidazole-4-carboxamido) succinate lyase (fumarate-forming) activity"/>
    <property type="evidence" value="ECO:0007669"/>
    <property type="project" value="TreeGrafter"/>
</dbReference>
<dbReference type="GO" id="GO:0004018">
    <property type="term" value="F:N6-(1,2-dicarboxyethyl)AMP AMP-lyase (fumarate-forming) activity"/>
    <property type="evidence" value="ECO:0007669"/>
    <property type="project" value="TreeGrafter"/>
</dbReference>
<name>X1B4J1_9ZZZZ</name>